<dbReference type="EC" id="3.1.4.-" evidence="2"/>
<dbReference type="InterPro" id="IPR011152">
    <property type="entry name" value="Pesterase_MJ0912"/>
</dbReference>
<dbReference type="PANTHER" id="PTHR42850:SF2">
    <property type="entry name" value="BLL5683 PROTEIN"/>
    <property type="match status" value="1"/>
</dbReference>
<feature type="domain" description="Calcineurin-like phosphoesterase" evidence="3">
    <location>
        <begin position="1"/>
        <end position="196"/>
    </location>
</feature>
<evidence type="ECO:0000256" key="2">
    <source>
        <dbReference type="RuleBase" id="RU362039"/>
    </source>
</evidence>
<evidence type="ECO:0000313" key="5">
    <source>
        <dbReference type="Proteomes" id="UP001341444"/>
    </source>
</evidence>
<proteinExistence type="inferred from homology"/>
<evidence type="ECO:0000256" key="1">
    <source>
        <dbReference type="ARBA" id="ARBA00008950"/>
    </source>
</evidence>
<dbReference type="EMBL" id="JARMAB010000030">
    <property type="protein sequence ID" value="MED1205215.1"/>
    <property type="molecule type" value="Genomic_DNA"/>
</dbReference>
<dbReference type="Pfam" id="PF12850">
    <property type="entry name" value="Metallophos_2"/>
    <property type="match status" value="1"/>
</dbReference>
<evidence type="ECO:0000259" key="3">
    <source>
        <dbReference type="Pfam" id="PF12850"/>
    </source>
</evidence>
<comment type="cofactor">
    <cofactor evidence="2">
        <name>a divalent metal cation</name>
        <dbReference type="ChEBI" id="CHEBI:60240"/>
    </cofactor>
</comment>
<comment type="caution">
    <text evidence="4">The sequence shown here is derived from an EMBL/GenBank/DDBJ whole genome shotgun (WGS) entry which is preliminary data.</text>
</comment>
<gene>
    <name evidence="4" type="ORF">P4T90_19380</name>
</gene>
<protein>
    <recommendedName>
        <fullName evidence="2">Phosphoesterase</fullName>
        <ecNumber evidence="2">3.1.4.-</ecNumber>
    </recommendedName>
</protein>
<accession>A0ABU6MQ97</accession>
<comment type="similarity">
    <text evidence="1 2">Belongs to the metallophosphoesterase superfamily. YfcE family.</text>
</comment>
<dbReference type="RefSeq" id="WP_066262370.1">
    <property type="nucleotide sequence ID" value="NZ_JARMAB010000030.1"/>
</dbReference>
<keyword evidence="2" id="KW-0479">Metal-binding</keyword>
<dbReference type="InterPro" id="IPR029052">
    <property type="entry name" value="Metallo-depent_PP-like"/>
</dbReference>
<dbReference type="NCBIfam" id="TIGR00040">
    <property type="entry name" value="yfcE"/>
    <property type="match status" value="1"/>
</dbReference>
<dbReference type="InterPro" id="IPR024654">
    <property type="entry name" value="Calcineurin-like_PHP_lpxH"/>
</dbReference>
<dbReference type="PIRSF" id="PIRSF000883">
    <property type="entry name" value="Pesterase_MJ0912"/>
    <property type="match status" value="1"/>
</dbReference>
<name>A0ABU6MQ97_9BACI</name>
<dbReference type="SUPFAM" id="SSF56300">
    <property type="entry name" value="Metallo-dependent phosphatases"/>
    <property type="match status" value="1"/>
</dbReference>
<dbReference type="PANTHER" id="PTHR42850">
    <property type="entry name" value="METALLOPHOSPHOESTERASE"/>
    <property type="match status" value="1"/>
</dbReference>
<keyword evidence="5" id="KW-1185">Reference proteome</keyword>
<reference evidence="4 5" key="1">
    <citation type="submission" date="2023-03" db="EMBL/GenBank/DDBJ databases">
        <title>Bacillus Genome Sequencing.</title>
        <authorList>
            <person name="Dunlap C."/>
        </authorList>
    </citation>
    <scope>NUCLEOTIDE SEQUENCE [LARGE SCALE GENOMIC DNA]</scope>
    <source>
        <strain evidence="4 5">B-23453</strain>
    </source>
</reference>
<sequence>MRLAFLSDIHGNSIALEAALEDLRKRRTDHIFVLGDICFRGPNPQKCLQLVQSLNATVIKGNADEWIIRGIKEGEVPNCDFAMMQQEREWACSRLDEESIHYLKHLPAEIEQSYDGMKLHAFHAAPDNLFDVIQSNEEEKIISTLMKKEADVYVYGHIHRSYIKYLNGKCVVNIGSIGLPFDGLNKASYALLDIEDAAVQASIIRVRYDINKVIEQWAQSDYPNKEKMINIVQNGRL</sequence>
<dbReference type="InterPro" id="IPR000979">
    <property type="entry name" value="Phosphodiesterase_MJ0936/Vps29"/>
</dbReference>
<dbReference type="Gene3D" id="3.60.21.10">
    <property type="match status" value="1"/>
</dbReference>
<dbReference type="Proteomes" id="UP001341444">
    <property type="component" value="Unassembled WGS sequence"/>
</dbReference>
<organism evidence="4 5">
    <name type="scientific">Heyndrickxia acidicola</name>
    <dbReference type="NCBI Taxonomy" id="209389"/>
    <lineage>
        <taxon>Bacteria</taxon>
        <taxon>Bacillati</taxon>
        <taxon>Bacillota</taxon>
        <taxon>Bacilli</taxon>
        <taxon>Bacillales</taxon>
        <taxon>Bacillaceae</taxon>
        <taxon>Heyndrickxia</taxon>
    </lineage>
</organism>
<dbReference type="InterPro" id="IPR050126">
    <property type="entry name" value="Ap4A_hydrolase"/>
</dbReference>
<evidence type="ECO:0000313" key="4">
    <source>
        <dbReference type="EMBL" id="MED1205215.1"/>
    </source>
</evidence>